<sequence>MVDIEIKMRNAFKLSDLLYFRERDKILSDLEKDLPRISRKSQLSGGLNSSMHVDNILDRRLEAIKQLVNFRIKLDTQKIYEIVDIITVEISEKIFERAEQLIKDQMGNFCRRFPGSDSYLDLINSRVIDERNKLISHAKREVNIFQKQSEFKKQGKKVFNEMSVNEKVIPKTSTIWVETPQAP</sequence>
<reference evidence="1" key="1">
    <citation type="journal article" date="2014" name="Front. Microbiol.">
        <title>High frequency of phylogenetically diverse reductive dehalogenase-homologous genes in deep subseafloor sedimentary metagenomes.</title>
        <authorList>
            <person name="Kawai M."/>
            <person name="Futagami T."/>
            <person name="Toyoda A."/>
            <person name="Takaki Y."/>
            <person name="Nishi S."/>
            <person name="Hori S."/>
            <person name="Arai W."/>
            <person name="Tsubouchi T."/>
            <person name="Morono Y."/>
            <person name="Uchiyama I."/>
            <person name="Ito T."/>
            <person name="Fujiyama A."/>
            <person name="Inagaki F."/>
            <person name="Takami H."/>
        </authorList>
    </citation>
    <scope>NUCLEOTIDE SEQUENCE</scope>
    <source>
        <strain evidence="1">Expedition CK06-06</strain>
    </source>
</reference>
<comment type="caution">
    <text evidence="1">The sequence shown here is derived from an EMBL/GenBank/DDBJ whole genome shotgun (WGS) entry which is preliminary data.</text>
</comment>
<dbReference type="EMBL" id="BARW01031612">
    <property type="protein sequence ID" value="GAJ04429.1"/>
    <property type="molecule type" value="Genomic_DNA"/>
</dbReference>
<organism evidence="1">
    <name type="scientific">marine sediment metagenome</name>
    <dbReference type="NCBI Taxonomy" id="412755"/>
    <lineage>
        <taxon>unclassified sequences</taxon>
        <taxon>metagenomes</taxon>
        <taxon>ecological metagenomes</taxon>
    </lineage>
</organism>
<accession>X1TGM0</accession>
<proteinExistence type="predicted"/>
<gene>
    <name evidence="1" type="ORF">S12H4_50239</name>
</gene>
<protein>
    <submittedName>
        <fullName evidence="1">Uncharacterized protein</fullName>
    </submittedName>
</protein>
<dbReference type="AlphaFoldDB" id="X1TGM0"/>
<evidence type="ECO:0000313" key="1">
    <source>
        <dbReference type="EMBL" id="GAJ04429.1"/>
    </source>
</evidence>
<name>X1TGM0_9ZZZZ</name>